<protein>
    <submittedName>
        <fullName evidence="2">Uncharacterized protein</fullName>
    </submittedName>
</protein>
<evidence type="ECO:0000313" key="2">
    <source>
        <dbReference type="EMBL" id="KKN35337.1"/>
    </source>
</evidence>
<evidence type="ECO:0000256" key="1">
    <source>
        <dbReference type="SAM" id="MobiDB-lite"/>
    </source>
</evidence>
<feature type="region of interest" description="Disordered" evidence="1">
    <location>
        <begin position="1"/>
        <end position="32"/>
    </location>
</feature>
<feature type="compositionally biased region" description="Basic residues" evidence="1">
    <location>
        <begin position="1"/>
        <end position="15"/>
    </location>
</feature>
<accession>A0A0F9QE86</accession>
<dbReference type="AlphaFoldDB" id="A0A0F9QE86"/>
<organism evidence="2">
    <name type="scientific">marine sediment metagenome</name>
    <dbReference type="NCBI Taxonomy" id="412755"/>
    <lineage>
        <taxon>unclassified sequences</taxon>
        <taxon>metagenomes</taxon>
        <taxon>ecological metagenomes</taxon>
    </lineage>
</organism>
<comment type="caution">
    <text evidence="2">The sequence shown here is derived from an EMBL/GenBank/DDBJ whole genome shotgun (WGS) entry which is preliminary data.</text>
</comment>
<reference evidence="2" key="1">
    <citation type="journal article" date="2015" name="Nature">
        <title>Complex archaea that bridge the gap between prokaryotes and eukaryotes.</title>
        <authorList>
            <person name="Spang A."/>
            <person name="Saw J.H."/>
            <person name="Jorgensen S.L."/>
            <person name="Zaremba-Niedzwiedzka K."/>
            <person name="Martijn J."/>
            <person name="Lind A.E."/>
            <person name="van Eijk R."/>
            <person name="Schleper C."/>
            <person name="Guy L."/>
            <person name="Ettema T.J."/>
        </authorList>
    </citation>
    <scope>NUCLEOTIDE SEQUENCE</scope>
</reference>
<dbReference type="EMBL" id="LAZR01002044">
    <property type="protein sequence ID" value="KKN35337.1"/>
    <property type="molecule type" value="Genomic_DNA"/>
</dbReference>
<name>A0A0F9QE86_9ZZZZ</name>
<gene>
    <name evidence="2" type="ORF">LCGC14_0784570</name>
</gene>
<sequence length="141" mass="16032">MAKLKFKTGKKKYPRIPKGSGTRKTLKKLDKSISKSGRDKINEIVSALNNNPNLTQENFFKTIEENGKKKFPELKVEEIDMVKAIAYASWIKGIREMNEEDQLANIDLQNTLEKQQQAMNMMSNLSKAARDTAMAVIRKIG</sequence>
<proteinExistence type="predicted"/>